<proteinExistence type="predicted"/>
<sequence length="85" mass="9148">MCGQLPRCSPGKLTTTTTPGASTPWLIGTGNAALRLAGIYFWWSNSVGGDFSNVTPSNHDLPGDKTRAHRIGSLHALARVRFERP</sequence>
<dbReference type="EMBL" id="WJXW01000006">
    <property type="protein sequence ID" value="KAF9735365.1"/>
    <property type="molecule type" value="Genomic_DNA"/>
</dbReference>
<reference evidence="1" key="1">
    <citation type="journal article" date="2020" name="Mol. Plant Microbe Interact.">
        <title>Genome Sequence of the Biocontrol Agent Coniothyrium minitans strain Conio (IMI 134523).</title>
        <authorList>
            <person name="Patel D."/>
            <person name="Shittu T.A."/>
            <person name="Baroncelli R."/>
            <person name="Muthumeenakshi S."/>
            <person name="Osborne T.H."/>
            <person name="Janganan T.K."/>
            <person name="Sreenivasaprasad S."/>
        </authorList>
    </citation>
    <scope>NUCLEOTIDE SEQUENCE</scope>
    <source>
        <strain evidence="1">Conio</strain>
    </source>
</reference>
<gene>
    <name evidence="1" type="ORF">PMIN01_06770</name>
</gene>
<organism evidence="1 2">
    <name type="scientific">Paraphaeosphaeria minitans</name>
    <dbReference type="NCBI Taxonomy" id="565426"/>
    <lineage>
        <taxon>Eukaryota</taxon>
        <taxon>Fungi</taxon>
        <taxon>Dikarya</taxon>
        <taxon>Ascomycota</taxon>
        <taxon>Pezizomycotina</taxon>
        <taxon>Dothideomycetes</taxon>
        <taxon>Pleosporomycetidae</taxon>
        <taxon>Pleosporales</taxon>
        <taxon>Massarineae</taxon>
        <taxon>Didymosphaeriaceae</taxon>
        <taxon>Paraphaeosphaeria</taxon>
    </lineage>
</organism>
<dbReference type="Proteomes" id="UP000756921">
    <property type="component" value="Unassembled WGS sequence"/>
</dbReference>
<name>A0A9P6GJ62_9PLEO</name>
<accession>A0A9P6GJ62</accession>
<protein>
    <submittedName>
        <fullName evidence="1">Uncharacterized protein</fullName>
    </submittedName>
</protein>
<keyword evidence="2" id="KW-1185">Reference proteome</keyword>
<evidence type="ECO:0000313" key="2">
    <source>
        <dbReference type="Proteomes" id="UP000756921"/>
    </source>
</evidence>
<dbReference type="AlphaFoldDB" id="A0A9P6GJ62"/>
<comment type="caution">
    <text evidence="1">The sequence shown here is derived from an EMBL/GenBank/DDBJ whole genome shotgun (WGS) entry which is preliminary data.</text>
</comment>
<evidence type="ECO:0000313" key="1">
    <source>
        <dbReference type="EMBL" id="KAF9735365.1"/>
    </source>
</evidence>